<name>A0A8J7VRS5_9GAMM</name>
<dbReference type="Proteomes" id="UP000675747">
    <property type="component" value="Unassembled WGS sequence"/>
</dbReference>
<evidence type="ECO:0000313" key="2">
    <source>
        <dbReference type="EMBL" id="MBS7457956.1"/>
    </source>
</evidence>
<gene>
    <name evidence="2" type="ORF">KB893_012530</name>
    <name evidence="1" type="ORF">KB893_04040</name>
</gene>
<dbReference type="EMBL" id="JAGQFT020000008">
    <property type="protein sequence ID" value="MBS7457956.1"/>
    <property type="molecule type" value="Genomic_DNA"/>
</dbReference>
<sequence>MPDSLQDLAAPDGICYGCGSAHPAGLRIKSRWDADGVHVVATHLPDATFSGWPGLVYGGLLAMLVDCHSNWTAMAWHYRAEGRAPGSLPRIECVTAHLGLDYRRPTPMGVPLTLRARVEGEVARRTRVLCEVLADGQVTALGDSTFVRVDVARLAAAARGA</sequence>
<dbReference type="RefSeq" id="WP_211925660.1">
    <property type="nucleotide sequence ID" value="NZ_JAGQFT020000008.1"/>
</dbReference>
<reference evidence="2 3" key="1">
    <citation type="journal article" date="2021" name="Microbiol. Resour. Announc.">
        <title>Draft Genome Sequence of Coralloluteibacterium stylophorae LMG 29479T.</title>
        <authorList>
            <person name="Karlyshev A.V."/>
            <person name="Kudryashova E.B."/>
            <person name="Ariskina E.V."/>
            <person name="Conroy A.P."/>
            <person name="Abidueva E.Y."/>
        </authorList>
    </citation>
    <scope>NUCLEOTIDE SEQUENCE [LARGE SCALE GENOMIC DNA]</scope>
    <source>
        <strain evidence="2 3">LMG 29479</strain>
    </source>
</reference>
<organism evidence="1">
    <name type="scientific">Coralloluteibacterium stylophorae</name>
    <dbReference type="NCBI Taxonomy" id="1776034"/>
    <lineage>
        <taxon>Bacteria</taxon>
        <taxon>Pseudomonadati</taxon>
        <taxon>Pseudomonadota</taxon>
        <taxon>Gammaproteobacteria</taxon>
        <taxon>Lysobacterales</taxon>
        <taxon>Lysobacteraceae</taxon>
        <taxon>Coralloluteibacterium</taxon>
    </lineage>
</organism>
<dbReference type="InterPro" id="IPR029069">
    <property type="entry name" value="HotDog_dom_sf"/>
</dbReference>
<keyword evidence="3" id="KW-1185">Reference proteome</keyword>
<proteinExistence type="predicted"/>
<dbReference type="Gene3D" id="3.10.129.10">
    <property type="entry name" value="Hotdog Thioesterase"/>
    <property type="match status" value="1"/>
</dbReference>
<evidence type="ECO:0000313" key="1">
    <source>
        <dbReference type="EMBL" id="MBR0561692.1"/>
    </source>
</evidence>
<dbReference type="AlphaFoldDB" id="A0A8J7VRS5"/>
<dbReference type="SUPFAM" id="SSF54637">
    <property type="entry name" value="Thioesterase/thiol ester dehydrase-isomerase"/>
    <property type="match status" value="1"/>
</dbReference>
<accession>A0A8J7VRS5</accession>
<comment type="caution">
    <text evidence="1">The sequence shown here is derived from an EMBL/GenBank/DDBJ whole genome shotgun (WGS) entry which is preliminary data.</text>
</comment>
<protein>
    <submittedName>
        <fullName evidence="1">PaaI family thioesterase</fullName>
    </submittedName>
</protein>
<evidence type="ECO:0000313" key="3">
    <source>
        <dbReference type="Proteomes" id="UP000675747"/>
    </source>
</evidence>
<dbReference type="EMBL" id="JAGQFT010000018">
    <property type="protein sequence ID" value="MBR0561692.1"/>
    <property type="molecule type" value="Genomic_DNA"/>
</dbReference>
<reference evidence="1" key="2">
    <citation type="submission" date="2021-04" db="EMBL/GenBank/DDBJ databases">
        <authorList>
            <person name="Karlyshev A.V."/>
        </authorList>
    </citation>
    <scope>NUCLEOTIDE SEQUENCE</scope>
    <source>
        <strain evidence="1">LMG 29479</strain>
    </source>
</reference>
<dbReference type="Pfam" id="PF13279">
    <property type="entry name" value="4HBT_2"/>
    <property type="match status" value="1"/>
</dbReference>